<feature type="coiled-coil region" evidence="1">
    <location>
        <begin position="15"/>
        <end position="42"/>
    </location>
</feature>
<evidence type="ECO:0000313" key="4">
    <source>
        <dbReference type="Proteomes" id="UP000054408"/>
    </source>
</evidence>
<dbReference type="AlphaFoldDB" id="A0A0L0D8R5"/>
<feature type="compositionally biased region" description="Low complexity" evidence="2">
    <location>
        <begin position="190"/>
        <end position="199"/>
    </location>
</feature>
<keyword evidence="1" id="KW-0175">Coiled coil</keyword>
<feature type="compositionally biased region" description="Gly residues" evidence="2">
    <location>
        <begin position="244"/>
        <end position="259"/>
    </location>
</feature>
<dbReference type="EMBL" id="GL349434">
    <property type="protein sequence ID" value="KNC48729.1"/>
    <property type="molecule type" value="Genomic_DNA"/>
</dbReference>
<accession>A0A0L0D8R5</accession>
<feature type="region of interest" description="Disordered" evidence="2">
    <location>
        <begin position="190"/>
        <end position="263"/>
    </location>
</feature>
<keyword evidence="4" id="KW-1185">Reference proteome</keyword>
<evidence type="ECO:0000256" key="2">
    <source>
        <dbReference type="SAM" id="MobiDB-lite"/>
    </source>
</evidence>
<organism evidence="3 4">
    <name type="scientific">Thecamonas trahens ATCC 50062</name>
    <dbReference type="NCBI Taxonomy" id="461836"/>
    <lineage>
        <taxon>Eukaryota</taxon>
        <taxon>Apusozoa</taxon>
        <taxon>Apusomonadida</taxon>
        <taxon>Apusomonadidae</taxon>
        <taxon>Thecamonas</taxon>
    </lineage>
</organism>
<gene>
    <name evidence="3" type="ORF">AMSG_00504</name>
</gene>
<dbReference type="RefSeq" id="XP_013762781.1">
    <property type="nucleotide sequence ID" value="XM_013907327.1"/>
</dbReference>
<sequence length="521" mass="55322">MSSLEARVHGSSSPQRALSAELESLEARIRARRARHEQQRELWNLSLREYARASSALPPARSVGRGGTEFRSRPASSLPPPALRAGAERGTVREEAPPAVTASVPPPEAAMCIGRPVGPGTVALSPPPVALADASGSQTRVAAVMAARRAAREAAAAAARSSVEPEPESEPLIEPAMAPVRQAPQMAPASPIAAVPSSPGMWRVETERGGQRPRSQSPGGDAEALVETSMRMAALRAQSSSPSGGQGSDGAPGGVGTPGGFEAEATRWSNRTGAYVTTPHTRVVGVTPDVVLAAELPNEPGASSALRPNDVHMFVAFKATVHEMTRAVPPRYERVAWKTKASGKHLVLRRGWPRQLVLHIAERGMGSDAVFVSDVLAVYISTSPVAHSGAPLPIVKSEPSPDGRYLRVHADWPPALDAELGLDELSSKGERKMLFAFVHLSLGPAVGEVLELETPLVAKVYAQSSKRVKYNWKKPASYVVDPYDRMIASEQVTLQRYVVSVAFDDGSPEGGRIRAVAWDES</sequence>
<feature type="region of interest" description="Disordered" evidence="2">
    <location>
        <begin position="54"/>
        <end position="112"/>
    </location>
</feature>
<feature type="compositionally biased region" description="Basic and acidic residues" evidence="2">
    <location>
        <begin position="86"/>
        <end position="96"/>
    </location>
</feature>
<evidence type="ECO:0000256" key="1">
    <source>
        <dbReference type="SAM" id="Coils"/>
    </source>
</evidence>
<protein>
    <submittedName>
        <fullName evidence="3">Uncharacterized protein</fullName>
    </submittedName>
</protein>
<evidence type="ECO:0000313" key="3">
    <source>
        <dbReference type="EMBL" id="KNC48729.1"/>
    </source>
</evidence>
<dbReference type="Proteomes" id="UP000054408">
    <property type="component" value="Unassembled WGS sequence"/>
</dbReference>
<dbReference type="GeneID" id="25560310"/>
<reference evidence="3 4" key="1">
    <citation type="submission" date="2010-05" db="EMBL/GenBank/DDBJ databases">
        <title>The Genome Sequence of Thecamonas trahens ATCC 50062.</title>
        <authorList>
            <consortium name="The Broad Institute Genome Sequencing Platform"/>
            <person name="Russ C."/>
            <person name="Cuomo C."/>
            <person name="Shea T."/>
            <person name="Young S.K."/>
            <person name="Zeng Q."/>
            <person name="Koehrsen M."/>
            <person name="Haas B."/>
            <person name="Borodovsky M."/>
            <person name="Guigo R."/>
            <person name="Alvarado L."/>
            <person name="Berlin A."/>
            <person name="Bochicchio J."/>
            <person name="Borenstein D."/>
            <person name="Chapman S."/>
            <person name="Chen Z."/>
            <person name="Freedman E."/>
            <person name="Gellesch M."/>
            <person name="Goldberg J."/>
            <person name="Griggs A."/>
            <person name="Gujja S."/>
            <person name="Heilman E."/>
            <person name="Heiman D."/>
            <person name="Hepburn T."/>
            <person name="Howarth C."/>
            <person name="Jen D."/>
            <person name="Larson L."/>
            <person name="Mehta T."/>
            <person name="Park D."/>
            <person name="Pearson M."/>
            <person name="Roberts A."/>
            <person name="Saif S."/>
            <person name="Shenoy N."/>
            <person name="Sisk P."/>
            <person name="Stolte C."/>
            <person name="Sykes S."/>
            <person name="Thomson T."/>
            <person name="Walk T."/>
            <person name="White J."/>
            <person name="Yandava C."/>
            <person name="Burger G."/>
            <person name="Gray M.W."/>
            <person name="Holland P.W.H."/>
            <person name="King N."/>
            <person name="Lang F.B.F."/>
            <person name="Roger A.J."/>
            <person name="Ruiz-Trillo I."/>
            <person name="Lander E."/>
            <person name="Nusbaum C."/>
        </authorList>
    </citation>
    <scope>NUCLEOTIDE SEQUENCE [LARGE SCALE GENOMIC DNA]</scope>
    <source>
        <strain evidence="3 4">ATCC 50062</strain>
    </source>
</reference>
<name>A0A0L0D8R5_THETB</name>
<proteinExistence type="predicted"/>